<evidence type="ECO:0000313" key="3">
    <source>
        <dbReference type="Proteomes" id="UP000288725"/>
    </source>
</evidence>
<sequence length="127" mass="13387">MMSSRADGCDARRRGHHSDGACPAHEASQALAQPQNGGSTAGPKRPQSHASIRQTGDSDSSVSIAPLYTATVAQRSTSTRMLVGRVLSDVSSRERAPRPALMESLTAVGTEGCRSLILDPRPSPHVR</sequence>
<accession>A0A444RZK1</accession>
<proteinExistence type="predicted"/>
<evidence type="ECO:0000313" key="2">
    <source>
        <dbReference type="EMBL" id="RXG46602.1"/>
    </source>
</evidence>
<protein>
    <submittedName>
        <fullName evidence="2">Uncharacterized protein</fullName>
    </submittedName>
</protein>
<reference evidence="2 3" key="1">
    <citation type="submission" date="2018-12" db="EMBL/GenBank/DDBJ databases">
        <title>Genome of Verticillium dahliae isolate Getta Getta.</title>
        <authorList>
            <person name="Gardiner D.M."/>
        </authorList>
    </citation>
    <scope>NUCLEOTIDE SEQUENCE [LARGE SCALE GENOMIC DNA]</scope>
    <source>
        <strain evidence="2 3">Getta Getta</strain>
    </source>
</reference>
<dbReference type="EMBL" id="RSDZ01000048">
    <property type="protein sequence ID" value="RXG46602.1"/>
    <property type="molecule type" value="Genomic_DNA"/>
</dbReference>
<feature type="compositionally biased region" description="Polar residues" evidence="1">
    <location>
        <begin position="48"/>
        <end position="63"/>
    </location>
</feature>
<dbReference type="Proteomes" id="UP000288725">
    <property type="component" value="Chromosome 3"/>
</dbReference>
<organism evidence="2 3">
    <name type="scientific">Verticillium dahliae</name>
    <name type="common">Verticillium wilt</name>
    <dbReference type="NCBI Taxonomy" id="27337"/>
    <lineage>
        <taxon>Eukaryota</taxon>
        <taxon>Fungi</taxon>
        <taxon>Dikarya</taxon>
        <taxon>Ascomycota</taxon>
        <taxon>Pezizomycotina</taxon>
        <taxon>Sordariomycetes</taxon>
        <taxon>Hypocreomycetidae</taxon>
        <taxon>Glomerellales</taxon>
        <taxon>Plectosphaerellaceae</taxon>
        <taxon>Verticillium</taxon>
    </lineage>
</organism>
<gene>
    <name evidence="2" type="ORF">VDGE_30548</name>
</gene>
<feature type="region of interest" description="Disordered" evidence="1">
    <location>
        <begin position="1"/>
        <end position="63"/>
    </location>
</feature>
<name>A0A444RZK1_VERDA</name>
<evidence type="ECO:0000256" key="1">
    <source>
        <dbReference type="SAM" id="MobiDB-lite"/>
    </source>
</evidence>
<dbReference type="AlphaFoldDB" id="A0A444RZK1"/>
<comment type="caution">
    <text evidence="2">The sequence shown here is derived from an EMBL/GenBank/DDBJ whole genome shotgun (WGS) entry which is preliminary data.</text>
</comment>